<organism evidence="2 3">
    <name type="scientific">Suillus luteus UH-Slu-Lm8-n1</name>
    <dbReference type="NCBI Taxonomy" id="930992"/>
    <lineage>
        <taxon>Eukaryota</taxon>
        <taxon>Fungi</taxon>
        <taxon>Dikarya</taxon>
        <taxon>Basidiomycota</taxon>
        <taxon>Agaricomycotina</taxon>
        <taxon>Agaricomycetes</taxon>
        <taxon>Agaricomycetidae</taxon>
        <taxon>Boletales</taxon>
        <taxon>Suillineae</taxon>
        <taxon>Suillaceae</taxon>
        <taxon>Suillus</taxon>
    </lineage>
</organism>
<keyword evidence="3" id="KW-1185">Reference proteome</keyword>
<dbReference type="Gene3D" id="3.30.360.10">
    <property type="entry name" value="Dihydrodipicolinate Reductase, domain 2"/>
    <property type="match status" value="1"/>
</dbReference>
<accession>A0A0D0AIJ4</accession>
<keyword evidence="1" id="KW-0472">Membrane</keyword>
<evidence type="ECO:0000256" key="1">
    <source>
        <dbReference type="SAM" id="Phobius"/>
    </source>
</evidence>
<reference evidence="2 3" key="1">
    <citation type="submission" date="2014-04" db="EMBL/GenBank/DDBJ databases">
        <authorList>
            <consortium name="DOE Joint Genome Institute"/>
            <person name="Kuo A."/>
            <person name="Ruytinx J."/>
            <person name="Rineau F."/>
            <person name="Colpaert J."/>
            <person name="Kohler A."/>
            <person name="Nagy L.G."/>
            <person name="Floudas D."/>
            <person name="Copeland A."/>
            <person name="Barry K.W."/>
            <person name="Cichocki N."/>
            <person name="Veneault-Fourrey C."/>
            <person name="LaButti K."/>
            <person name="Lindquist E.A."/>
            <person name="Lipzen A."/>
            <person name="Lundell T."/>
            <person name="Morin E."/>
            <person name="Murat C."/>
            <person name="Sun H."/>
            <person name="Tunlid A."/>
            <person name="Henrissat B."/>
            <person name="Grigoriev I.V."/>
            <person name="Hibbett D.S."/>
            <person name="Martin F."/>
            <person name="Nordberg H.P."/>
            <person name="Cantor M.N."/>
            <person name="Hua S.X."/>
        </authorList>
    </citation>
    <scope>NUCLEOTIDE SEQUENCE [LARGE SCALE GENOMIC DNA]</scope>
    <source>
        <strain evidence="2 3">UH-Slu-Lm8-n1</strain>
    </source>
</reference>
<feature type="transmembrane region" description="Helical" evidence="1">
    <location>
        <begin position="20"/>
        <end position="39"/>
    </location>
</feature>
<dbReference type="Gene3D" id="3.40.50.720">
    <property type="entry name" value="NAD(P)-binding Rossmann-like Domain"/>
    <property type="match status" value="1"/>
</dbReference>
<protein>
    <submittedName>
        <fullName evidence="2">Uncharacterized protein</fullName>
    </submittedName>
</protein>
<evidence type="ECO:0000313" key="2">
    <source>
        <dbReference type="EMBL" id="KIK34047.1"/>
    </source>
</evidence>
<dbReference type="AlphaFoldDB" id="A0A0D0AIJ4"/>
<dbReference type="Proteomes" id="UP000054485">
    <property type="component" value="Unassembled WGS sequence"/>
</dbReference>
<dbReference type="SUPFAM" id="SSF55347">
    <property type="entry name" value="Glyceraldehyde-3-phosphate dehydrogenase-like, C-terminal domain"/>
    <property type="match status" value="1"/>
</dbReference>
<gene>
    <name evidence="2" type="ORF">CY34DRAFT_813185</name>
</gene>
<dbReference type="OrthoDB" id="2675053at2759"/>
<keyword evidence="1" id="KW-0812">Transmembrane</keyword>
<evidence type="ECO:0000313" key="3">
    <source>
        <dbReference type="Proteomes" id="UP000054485"/>
    </source>
</evidence>
<dbReference type="HOGENOM" id="CLU_1595649_0_0_1"/>
<dbReference type="InParanoid" id="A0A0D0AIJ4"/>
<keyword evidence="1" id="KW-1133">Transmembrane helix</keyword>
<proteinExistence type="predicted"/>
<reference evidence="3" key="2">
    <citation type="submission" date="2015-01" db="EMBL/GenBank/DDBJ databases">
        <title>Evolutionary Origins and Diversification of the Mycorrhizal Mutualists.</title>
        <authorList>
            <consortium name="DOE Joint Genome Institute"/>
            <consortium name="Mycorrhizal Genomics Consortium"/>
            <person name="Kohler A."/>
            <person name="Kuo A."/>
            <person name="Nagy L.G."/>
            <person name="Floudas D."/>
            <person name="Copeland A."/>
            <person name="Barry K.W."/>
            <person name="Cichocki N."/>
            <person name="Veneault-Fourrey C."/>
            <person name="LaButti K."/>
            <person name="Lindquist E.A."/>
            <person name="Lipzen A."/>
            <person name="Lundell T."/>
            <person name="Morin E."/>
            <person name="Murat C."/>
            <person name="Riley R."/>
            <person name="Ohm R."/>
            <person name="Sun H."/>
            <person name="Tunlid A."/>
            <person name="Henrissat B."/>
            <person name="Grigoriev I.V."/>
            <person name="Hibbett D.S."/>
            <person name="Martin F."/>
        </authorList>
    </citation>
    <scope>NUCLEOTIDE SEQUENCE [LARGE SCALE GENOMIC DNA]</scope>
    <source>
        <strain evidence="3">UH-Slu-Lm8-n1</strain>
    </source>
</reference>
<sequence>MGCLIRAMFVFVVNLGAYKSMYIIISGALCVAIIVKVIHDKFGIENVFMSTIRAVGITDIKAVTNNITPKYSEGCRKNRSLVRLQAHLLMRPSLTLIVNVKSSTCFGAITTYERSRCASCLFLIMSWSLRTCLNALSRPSSILGLHARFIRVPSSWSHTMPILSGDI</sequence>
<name>A0A0D0AIJ4_9AGAM</name>
<dbReference type="EMBL" id="KN835819">
    <property type="protein sequence ID" value="KIK34047.1"/>
    <property type="molecule type" value="Genomic_DNA"/>
</dbReference>